<proteinExistence type="predicted"/>
<dbReference type="Proteomes" id="UP000887565">
    <property type="component" value="Unplaced"/>
</dbReference>
<evidence type="ECO:0000313" key="2">
    <source>
        <dbReference type="Proteomes" id="UP000887565"/>
    </source>
</evidence>
<sequence length="124" mass="13637">MVFLVTARVMTLTSASISVGGETAAGSISATVKSASDNAPTGPKFFRKILADRMSIRMGEKIGSHDTLIVTIVVENYTLDHMFTEHGFHSKDYWTVGIDNGAIGHFDFTTYRELERLLVECAFD</sequence>
<evidence type="ECO:0000313" key="3">
    <source>
        <dbReference type="WBParaSite" id="nRc.2.0.1.t42438-RA"/>
    </source>
</evidence>
<evidence type="ECO:0000256" key="1">
    <source>
        <dbReference type="SAM" id="SignalP"/>
    </source>
</evidence>
<organism evidence="2 3">
    <name type="scientific">Romanomermis culicivorax</name>
    <name type="common">Nematode worm</name>
    <dbReference type="NCBI Taxonomy" id="13658"/>
    <lineage>
        <taxon>Eukaryota</taxon>
        <taxon>Metazoa</taxon>
        <taxon>Ecdysozoa</taxon>
        <taxon>Nematoda</taxon>
        <taxon>Enoplea</taxon>
        <taxon>Dorylaimia</taxon>
        <taxon>Mermithida</taxon>
        <taxon>Mermithoidea</taxon>
        <taxon>Mermithidae</taxon>
        <taxon>Romanomermis</taxon>
    </lineage>
</organism>
<keyword evidence="1" id="KW-0732">Signal</keyword>
<keyword evidence="2" id="KW-1185">Reference proteome</keyword>
<protein>
    <submittedName>
        <fullName evidence="3">Uncharacterized protein</fullName>
    </submittedName>
</protein>
<reference evidence="3" key="1">
    <citation type="submission" date="2022-11" db="UniProtKB">
        <authorList>
            <consortium name="WormBaseParasite"/>
        </authorList>
    </citation>
    <scope>IDENTIFICATION</scope>
</reference>
<feature type="signal peptide" evidence="1">
    <location>
        <begin position="1"/>
        <end position="15"/>
    </location>
</feature>
<dbReference type="WBParaSite" id="nRc.2.0.1.t42438-RA">
    <property type="protein sequence ID" value="nRc.2.0.1.t42438-RA"/>
    <property type="gene ID" value="nRc.2.0.1.g42438"/>
</dbReference>
<name>A0A915KVE0_ROMCU</name>
<dbReference type="AlphaFoldDB" id="A0A915KVE0"/>
<accession>A0A915KVE0</accession>
<feature type="chain" id="PRO_5038101233" evidence="1">
    <location>
        <begin position="16"/>
        <end position="124"/>
    </location>
</feature>